<evidence type="ECO:0000313" key="1">
    <source>
        <dbReference type="EMBL" id="MFJ1337358.1"/>
    </source>
</evidence>
<organism evidence="1 2">
    <name type="scientific">Pseudomonas caricapapayae</name>
    <dbReference type="NCBI Taxonomy" id="46678"/>
    <lineage>
        <taxon>Bacteria</taxon>
        <taxon>Pseudomonadati</taxon>
        <taxon>Pseudomonadota</taxon>
        <taxon>Gammaproteobacteria</taxon>
        <taxon>Pseudomonadales</taxon>
        <taxon>Pseudomonadaceae</taxon>
        <taxon>Pseudomonas</taxon>
    </lineage>
</organism>
<dbReference type="Proteomes" id="UP001615411">
    <property type="component" value="Unassembled WGS sequence"/>
</dbReference>
<accession>A0ACC7LQL0</accession>
<name>A0ACC7LQL0_9PSED</name>
<evidence type="ECO:0000313" key="2">
    <source>
        <dbReference type="Proteomes" id="UP001615411"/>
    </source>
</evidence>
<dbReference type="EC" id="2.3.1.-" evidence="1"/>
<proteinExistence type="predicted"/>
<comment type="caution">
    <text evidence="1">The sequence shown here is derived from an EMBL/GenBank/DDBJ whole genome shotgun (WGS) entry which is preliminary data.</text>
</comment>
<keyword evidence="1" id="KW-0808">Transferase</keyword>
<keyword evidence="1" id="KW-0012">Acyltransferase</keyword>
<protein>
    <submittedName>
        <fullName evidence="1">GNAT family N-acetyltransferase</fullName>
        <ecNumber evidence="1">2.3.1.-</ecNumber>
    </submittedName>
</protein>
<reference evidence="1" key="1">
    <citation type="submission" date="2024-10" db="EMBL/GenBank/DDBJ databases">
        <title>Aeromonas and Pseudomonas from the Cagarras Archipelago, Rio de Janeiro, Brazil.</title>
        <authorList>
            <person name="Canellas A.L.B."/>
            <person name="Laport M.S."/>
        </authorList>
    </citation>
    <scope>NUCLEOTIDE SEQUENCE</scope>
    <source>
        <strain evidence="1">ACP-7</strain>
    </source>
</reference>
<dbReference type="EMBL" id="JBIUGF010000008">
    <property type="protein sequence ID" value="MFJ1337358.1"/>
    <property type="molecule type" value="Genomic_DNA"/>
</dbReference>
<sequence>MDPIAEKDSRRRAQVERAVALRECWVACQASDPDVVKGYGCLDRSFFGEWFIPLVIVSSDTRRSGVGRKIMTHLEQHASAEKIFTSTNASNRPMRQLLIQLGYQHSGTIENLDPGDPELIFVRFLN</sequence>
<gene>
    <name evidence="1" type="ORF">ACIKP7_04360</name>
</gene>
<keyword evidence="2" id="KW-1185">Reference proteome</keyword>